<dbReference type="SUPFAM" id="SSF50156">
    <property type="entry name" value="PDZ domain-like"/>
    <property type="match status" value="1"/>
</dbReference>
<evidence type="ECO:0000259" key="2">
    <source>
        <dbReference type="Pfam" id="PF13180"/>
    </source>
</evidence>
<accession>A0ABV4MBX6</accession>
<evidence type="ECO:0000313" key="4">
    <source>
        <dbReference type="Proteomes" id="UP001569153"/>
    </source>
</evidence>
<dbReference type="PROSITE" id="PS51257">
    <property type="entry name" value="PROKAR_LIPOPROTEIN"/>
    <property type="match status" value="1"/>
</dbReference>
<reference evidence="3 4" key="1">
    <citation type="submission" date="2024-06" db="EMBL/GenBank/DDBJ databases">
        <authorList>
            <person name="Steensen K."/>
            <person name="Seneca J."/>
            <person name="Bartlau N."/>
            <person name="Yu A.X."/>
            <person name="Polz M.F."/>
        </authorList>
    </citation>
    <scope>NUCLEOTIDE SEQUENCE [LARGE SCALE GENOMIC DNA]</scope>
    <source>
        <strain evidence="3 4">FF146</strain>
    </source>
</reference>
<sequence>MKILSVLFTTLLLSGCATSGYKQFYYPNQNLNDTSKITYLKKGDKVTVFTTDDFDRDIKILLSKKHVLLGYSSFNGGYEDISNAKAQAKQVGATAVLVGAEYTNTQTNTQTLLLPSTQTTYLSGSINGTATTYGTKPVTYTSNQRRFDQTAYYFAKFTQKLQFGVSHSDLTPDMRKELQRNTGAIIEIVYEDTPAFYANIFMGDIVISVDSVNVKNGEHFAKLMAEVPANQPSSEFEILRNGKVHTITVTFE</sequence>
<comment type="caution">
    <text evidence="3">The sequence shown here is derived from an EMBL/GenBank/DDBJ whole genome shotgun (WGS) entry which is preliminary data.</text>
</comment>
<dbReference type="Pfam" id="PF13180">
    <property type="entry name" value="PDZ_2"/>
    <property type="match status" value="1"/>
</dbReference>
<keyword evidence="1" id="KW-0732">Signal</keyword>
<evidence type="ECO:0000313" key="3">
    <source>
        <dbReference type="EMBL" id="MEZ8197005.1"/>
    </source>
</evidence>
<dbReference type="EMBL" id="JBGOOT010000053">
    <property type="protein sequence ID" value="MEZ8197005.1"/>
    <property type="molecule type" value="Genomic_DNA"/>
</dbReference>
<keyword evidence="4" id="KW-1185">Reference proteome</keyword>
<feature type="domain" description="PDZ" evidence="2">
    <location>
        <begin position="171"/>
        <end position="250"/>
    </location>
</feature>
<dbReference type="InterPro" id="IPR036034">
    <property type="entry name" value="PDZ_sf"/>
</dbReference>
<evidence type="ECO:0000256" key="1">
    <source>
        <dbReference type="SAM" id="SignalP"/>
    </source>
</evidence>
<gene>
    <name evidence="3" type="ORF">ACED38_19305</name>
</gene>
<organism evidence="3 4">
    <name type="scientific">Vibrio cortegadensis</name>
    <dbReference type="NCBI Taxonomy" id="1328770"/>
    <lineage>
        <taxon>Bacteria</taxon>
        <taxon>Pseudomonadati</taxon>
        <taxon>Pseudomonadota</taxon>
        <taxon>Gammaproteobacteria</taxon>
        <taxon>Vibrionales</taxon>
        <taxon>Vibrionaceae</taxon>
        <taxon>Vibrio</taxon>
    </lineage>
</organism>
<feature type="chain" id="PRO_5047380070" evidence="1">
    <location>
        <begin position="20"/>
        <end position="252"/>
    </location>
</feature>
<name>A0ABV4MBX6_9VIBR</name>
<proteinExistence type="predicted"/>
<dbReference type="Gene3D" id="2.30.42.10">
    <property type="match status" value="1"/>
</dbReference>
<dbReference type="InterPro" id="IPR001478">
    <property type="entry name" value="PDZ"/>
</dbReference>
<dbReference type="Proteomes" id="UP001569153">
    <property type="component" value="Unassembled WGS sequence"/>
</dbReference>
<dbReference type="RefSeq" id="WP_371731206.1">
    <property type="nucleotide sequence ID" value="NZ_JBGOOT010000053.1"/>
</dbReference>
<feature type="signal peptide" evidence="1">
    <location>
        <begin position="1"/>
        <end position="19"/>
    </location>
</feature>
<protein>
    <submittedName>
        <fullName evidence="3">PDZ domain-containing protein</fullName>
    </submittedName>
</protein>